<organism evidence="1 2">
    <name type="scientific">Melastoma candidum</name>
    <dbReference type="NCBI Taxonomy" id="119954"/>
    <lineage>
        <taxon>Eukaryota</taxon>
        <taxon>Viridiplantae</taxon>
        <taxon>Streptophyta</taxon>
        <taxon>Embryophyta</taxon>
        <taxon>Tracheophyta</taxon>
        <taxon>Spermatophyta</taxon>
        <taxon>Magnoliopsida</taxon>
        <taxon>eudicotyledons</taxon>
        <taxon>Gunneridae</taxon>
        <taxon>Pentapetalae</taxon>
        <taxon>rosids</taxon>
        <taxon>malvids</taxon>
        <taxon>Myrtales</taxon>
        <taxon>Melastomataceae</taxon>
        <taxon>Melastomatoideae</taxon>
        <taxon>Melastomateae</taxon>
        <taxon>Melastoma</taxon>
    </lineage>
</organism>
<evidence type="ECO:0000313" key="2">
    <source>
        <dbReference type="Proteomes" id="UP001057402"/>
    </source>
</evidence>
<comment type="caution">
    <text evidence="1">The sequence shown here is derived from an EMBL/GenBank/DDBJ whole genome shotgun (WGS) entry which is preliminary data.</text>
</comment>
<keyword evidence="2" id="KW-1185">Reference proteome</keyword>
<reference evidence="2" key="1">
    <citation type="journal article" date="2023" name="Front. Plant Sci.">
        <title>Chromosomal-level genome assembly of Melastoma candidum provides insights into trichome evolution.</title>
        <authorList>
            <person name="Zhong Y."/>
            <person name="Wu W."/>
            <person name="Sun C."/>
            <person name="Zou P."/>
            <person name="Liu Y."/>
            <person name="Dai S."/>
            <person name="Zhou R."/>
        </authorList>
    </citation>
    <scope>NUCLEOTIDE SEQUENCE [LARGE SCALE GENOMIC DNA]</scope>
</reference>
<sequence>MDQSDSKASIILSQCTSHAVDVLVIGQRRNFSQALLGSRRPGSSSRGTRVSDTAEYLIENCKCTCLAVQRKGQNTGYLLNTKTRRNFWLLA</sequence>
<accession>A0ACB9P3X0</accession>
<dbReference type="EMBL" id="CM042886">
    <property type="protein sequence ID" value="KAI4342632.1"/>
    <property type="molecule type" value="Genomic_DNA"/>
</dbReference>
<evidence type="ECO:0000313" key="1">
    <source>
        <dbReference type="EMBL" id="KAI4342632.1"/>
    </source>
</evidence>
<dbReference type="Proteomes" id="UP001057402">
    <property type="component" value="Chromosome 7"/>
</dbReference>
<name>A0ACB9P3X0_9MYRT</name>
<protein>
    <submittedName>
        <fullName evidence="1">Uncharacterized protein</fullName>
    </submittedName>
</protein>
<gene>
    <name evidence="1" type="ORF">MLD38_027234</name>
</gene>
<proteinExistence type="predicted"/>